<accession>A0A2M3Z439</accession>
<dbReference type="AlphaFoldDB" id="A0A2M3Z439"/>
<keyword evidence="6" id="KW-0805">Transcription regulation</keyword>
<evidence type="ECO:0000256" key="10">
    <source>
        <dbReference type="SAM" id="MobiDB-lite"/>
    </source>
</evidence>
<evidence type="ECO:0000256" key="2">
    <source>
        <dbReference type="ARBA" id="ARBA00021162"/>
    </source>
</evidence>
<feature type="region of interest" description="Disordered" evidence="10">
    <location>
        <begin position="62"/>
        <end position="82"/>
    </location>
</feature>
<dbReference type="CDD" id="cd14456">
    <property type="entry name" value="Menin"/>
    <property type="match status" value="1"/>
</dbReference>
<evidence type="ECO:0000256" key="6">
    <source>
        <dbReference type="ARBA" id="ARBA00023015"/>
    </source>
</evidence>
<protein>
    <recommendedName>
        <fullName evidence="2">Menin</fullName>
    </recommendedName>
</protein>
<evidence type="ECO:0000256" key="3">
    <source>
        <dbReference type="ARBA" id="ARBA00022491"/>
    </source>
</evidence>
<evidence type="ECO:0000256" key="9">
    <source>
        <dbReference type="ARBA" id="ARBA00023242"/>
    </source>
</evidence>
<keyword evidence="4" id="KW-0597">Phosphoprotein</keyword>
<feature type="compositionally biased region" description="Low complexity" evidence="10">
    <location>
        <begin position="62"/>
        <end position="74"/>
    </location>
</feature>
<evidence type="ECO:0000313" key="11">
    <source>
        <dbReference type="EMBL" id="MBW23291.1"/>
    </source>
</evidence>
<keyword evidence="8" id="KW-0804">Transcription</keyword>
<dbReference type="GO" id="GO:0006325">
    <property type="term" value="P:chromatin organization"/>
    <property type="evidence" value="ECO:0007669"/>
    <property type="project" value="UniProtKB-KW"/>
</dbReference>
<proteinExistence type="predicted"/>
<dbReference type="InterPro" id="IPR007747">
    <property type="entry name" value="Menin"/>
</dbReference>
<feature type="region of interest" description="Disordered" evidence="10">
    <location>
        <begin position="599"/>
        <end position="626"/>
    </location>
</feature>
<keyword evidence="7" id="KW-0238">DNA-binding</keyword>
<dbReference type="GO" id="GO:0006357">
    <property type="term" value="P:regulation of transcription by RNA polymerase II"/>
    <property type="evidence" value="ECO:0007669"/>
    <property type="project" value="TreeGrafter"/>
</dbReference>
<evidence type="ECO:0000256" key="8">
    <source>
        <dbReference type="ARBA" id="ARBA00023163"/>
    </source>
</evidence>
<dbReference type="PANTHER" id="PTHR12693:SF3">
    <property type="entry name" value="MENIN"/>
    <property type="match status" value="1"/>
</dbReference>
<name>A0A2M3Z439_9DIPT</name>
<dbReference type="GO" id="GO:0035097">
    <property type="term" value="C:histone methyltransferase complex"/>
    <property type="evidence" value="ECO:0007669"/>
    <property type="project" value="TreeGrafter"/>
</dbReference>
<evidence type="ECO:0000256" key="1">
    <source>
        <dbReference type="ARBA" id="ARBA00004123"/>
    </source>
</evidence>
<keyword evidence="3" id="KW-0678">Repressor</keyword>
<dbReference type="GO" id="GO:0045786">
    <property type="term" value="P:negative regulation of cell cycle"/>
    <property type="evidence" value="ECO:0007669"/>
    <property type="project" value="TreeGrafter"/>
</dbReference>
<dbReference type="GO" id="GO:0000976">
    <property type="term" value="F:transcription cis-regulatory region binding"/>
    <property type="evidence" value="ECO:0007669"/>
    <property type="project" value="TreeGrafter"/>
</dbReference>
<keyword evidence="5" id="KW-0156">Chromatin regulator</keyword>
<evidence type="ECO:0000256" key="4">
    <source>
        <dbReference type="ARBA" id="ARBA00022553"/>
    </source>
</evidence>
<evidence type="ECO:0000256" key="5">
    <source>
        <dbReference type="ARBA" id="ARBA00022853"/>
    </source>
</evidence>
<dbReference type="GO" id="GO:0003682">
    <property type="term" value="F:chromatin binding"/>
    <property type="evidence" value="ECO:0007669"/>
    <property type="project" value="TreeGrafter"/>
</dbReference>
<organism evidence="11">
    <name type="scientific">Anopheles braziliensis</name>
    <dbReference type="NCBI Taxonomy" id="58242"/>
    <lineage>
        <taxon>Eukaryota</taxon>
        <taxon>Metazoa</taxon>
        <taxon>Ecdysozoa</taxon>
        <taxon>Arthropoda</taxon>
        <taxon>Hexapoda</taxon>
        <taxon>Insecta</taxon>
        <taxon>Pterygota</taxon>
        <taxon>Neoptera</taxon>
        <taxon>Endopterygota</taxon>
        <taxon>Diptera</taxon>
        <taxon>Nematocera</taxon>
        <taxon>Culicoidea</taxon>
        <taxon>Culicidae</taxon>
        <taxon>Anophelinae</taxon>
        <taxon>Anopheles</taxon>
    </lineage>
</organism>
<dbReference type="Pfam" id="PF05053">
    <property type="entry name" value="Menin"/>
    <property type="match status" value="1"/>
</dbReference>
<sequence>MTEFCDAVIKLFPLRAIPDVIKLFRQQLSNREEEPDLTLLSIVTGLIEHSLTTKVLESNGASSSAAANNNNNGEAAGGGKGGAVDGGGGGNFPIIRYDTIEALYKRFKSVLAPIEKLLVKNTTDSKFANREIIKKVSDIIWNSLLRSSYKDRAHLQSLYSYLCGNKLDCFGVAFAVVAGCQMLGYRDVHLAISEDHVWVVFGKTGDETIEVTWHGKGAEDKRGQSVAPGVESQTWLYVAGNPVVCNRYMEVAAIVSAINPSLTATSACLEVADMQQQLLWLLHDMGHLKRYPMALGCLGELEEVEPTAGRKSCEELYNESVQSAQIYYRNHHVYPYTYQGGYYYRKNRYREAFASWADSSDVIRLYNYSRDDEEIYKEFLDIANELIPQVMKLESSGHSARSILRDASCFANLLRFYDGICKWEEGSQTPILHIGWAKPLVATIAKFDHDIRSQVIIQCADQEPQAQHHTAVAGYENGKNGTGAMTAAPDDAVDKGGAPHHHNNNNTITKADANITTGTNGSSTRVAKGNCAVASSVTSLPKSLEALVGKCGEKLLNPEFLLQGGGQPFTTEEISAGPVTIDDAAPASAPAPAAVTTVSAASNHQQSVSNGTKSSDALAQGPKKPALEEHKVEAGEEMAMEPKRPVIVLYSQKMKGLKDLLLAEKLNTNAISLQITAQSQVQVGGKKLRGHAAASFAMGGGGLGSGALAHHHHASSIGGGDATEGSNTRSKRARRE</sequence>
<dbReference type="GO" id="GO:0000403">
    <property type="term" value="F:Y-form DNA binding"/>
    <property type="evidence" value="ECO:0007669"/>
    <property type="project" value="TreeGrafter"/>
</dbReference>
<dbReference type="GO" id="GO:0008285">
    <property type="term" value="P:negative regulation of cell population proliferation"/>
    <property type="evidence" value="ECO:0007669"/>
    <property type="project" value="TreeGrafter"/>
</dbReference>
<feature type="region of interest" description="Disordered" evidence="10">
    <location>
        <begin position="707"/>
        <end position="736"/>
    </location>
</feature>
<keyword evidence="9" id="KW-0539">Nucleus</keyword>
<dbReference type="GO" id="GO:0000785">
    <property type="term" value="C:chromatin"/>
    <property type="evidence" value="ECO:0007669"/>
    <property type="project" value="TreeGrafter"/>
</dbReference>
<reference evidence="11" key="1">
    <citation type="submission" date="2018-01" db="EMBL/GenBank/DDBJ databases">
        <title>An insight into the sialome of Amazonian anophelines.</title>
        <authorList>
            <person name="Ribeiro J.M."/>
            <person name="Scarpassa V."/>
            <person name="Calvo E."/>
        </authorList>
    </citation>
    <scope>NUCLEOTIDE SEQUENCE</scope>
    <source>
        <tissue evidence="11">Salivary glands</tissue>
    </source>
</reference>
<dbReference type="EMBL" id="GGFM01002540">
    <property type="protein sequence ID" value="MBW23291.1"/>
    <property type="molecule type" value="Transcribed_RNA"/>
</dbReference>
<dbReference type="PANTHER" id="PTHR12693">
    <property type="entry name" value="MENIN"/>
    <property type="match status" value="1"/>
</dbReference>
<evidence type="ECO:0000256" key="7">
    <source>
        <dbReference type="ARBA" id="ARBA00023125"/>
    </source>
</evidence>
<comment type="subcellular location">
    <subcellularLocation>
        <location evidence="1">Nucleus</location>
    </subcellularLocation>
</comment>
<feature type="compositionally biased region" description="Polar residues" evidence="10">
    <location>
        <begin position="603"/>
        <end position="617"/>
    </location>
</feature>